<evidence type="ECO:0000313" key="18">
    <source>
        <dbReference type="EMBL" id="QIK51089.1"/>
    </source>
</evidence>
<reference evidence="18 19" key="1">
    <citation type="journal article" date="2017" name="Int. J. Syst. Evol. Microbiol.">
        <title>Jeotgalibaca porci sp. nov. and Jeotgalibaca arthritidis sp. nov., isolated from pigs, and emended description of the genus Jeotgalibaca.</title>
        <authorList>
            <person name="Zamora L."/>
            <person name="Perez-Sancho M."/>
            <person name="Dominguez L."/>
            <person name="Fernandez-Garayzabal J.F."/>
            <person name="Vela A.I."/>
        </authorList>
    </citation>
    <scope>NUCLEOTIDE SEQUENCE [LARGE SCALE GENOMIC DNA]</scope>
    <source>
        <strain evidence="18 19">CCUG 69148</strain>
    </source>
</reference>
<dbReference type="InterPro" id="IPR016204">
    <property type="entry name" value="HDH"/>
</dbReference>
<evidence type="ECO:0000256" key="15">
    <source>
        <dbReference type="RuleBase" id="RU004171"/>
    </source>
</evidence>
<dbReference type="PROSITE" id="PS01042">
    <property type="entry name" value="HOMOSER_DHGENASE"/>
    <property type="match status" value="1"/>
</dbReference>
<evidence type="ECO:0000256" key="7">
    <source>
        <dbReference type="ARBA" id="ARBA00022697"/>
    </source>
</evidence>
<dbReference type="RefSeq" id="WP_166062135.1">
    <property type="nucleotide sequence ID" value="NZ_CP049889.1"/>
</dbReference>
<evidence type="ECO:0000313" key="19">
    <source>
        <dbReference type="Proteomes" id="UP000501830"/>
    </source>
</evidence>
<feature type="active site" description="Proton donor" evidence="12">
    <location>
        <position position="206"/>
    </location>
</feature>
<dbReference type="GO" id="GO:0009086">
    <property type="term" value="P:methionine biosynthetic process"/>
    <property type="evidence" value="ECO:0007669"/>
    <property type="project" value="UniProtKB-KW"/>
</dbReference>
<dbReference type="EMBL" id="CP049889">
    <property type="protein sequence ID" value="QIK51089.1"/>
    <property type="molecule type" value="Genomic_DNA"/>
</dbReference>
<dbReference type="GO" id="GO:0009088">
    <property type="term" value="P:threonine biosynthetic process"/>
    <property type="evidence" value="ECO:0007669"/>
    <property type="project" value="UniProtKB-UniPathway"/>
</dbReference>
<organism evidence="18 19">
    <name type="scientific">Jeotgalibaca porci</name>
    <dbReference type="NCBI Taxonomy" id="1868793"/>
    <lineage>
        <taxon>Bacteria</taxon>
        <taxon>Bacillati</taxon>
        <taxon>Bacillota</taxon>
        <taxon>Bacilli</taxon>
        <taxon>Lactobacillales</taxon>
        <taxon>Carnobacteriaceae</taxon>
        <taxon>Jeotgalibaca</taxon>
    </lineage>
</organism>
<feature type="binding site" evidence="13">
    <location>
        <begin position="10"/>
        <end position="17"/>
    </location>
    <ligand>
        <name>NADP(+)</name>
        <dbReference type="ChEBI" id="CHEBI:58349"/>
    </ligand>
</feature>
<evidence type="ECO:0000259" key="17">
    <source>
        <dbReference type="Pfam" id="PF03447"/>
    </source>
</evidence>
<keyword evidence="19" id="KW-1185">Reference proteome</keyword>
<comment type="catalytic activity">
    <reaction evidence="11">
        <text>L-homoserine + NADP(+) = L-aspartate 4-semialdehyde + NADPH + H(+)</text>
        <dbReference type="Rhea" id="RHEA:15761"/>
        <dbReference type="ChEBI" id="CHEBI:15378"/>
        <dbReference type="ChEBI" id="CHEBI:57476"/>
        <dbReference type="ChEBI" id="CHEBI:57783"/>
        <dbReference type="ChEBI" id="CHEBI:58349"/>
        <dbReference type="ChEBI" id="CHEBI:537519"/>
        <dbReference type="EC" id="1.1.1.3"/>
    </reaction>
    <physiologicalReaction direction="right-to-left" evidence="11">
        <dbReference type="Rhea" id="RHEA:15763"/>
    </physiologicalReaction>
</comment>
<evidence type="ECO:0000256" key="6">
    <source>
        <dbReference type="ARBA" id="ARBA00022605"/>
    </source>
</evidence>
<dbReference type="PIRSF" id="PIRSF000098">
    <property type="entry name" value="Homoser_dehydrog"/>
    <property type="match status" value="1"/>
</dbReference>
<dbReference type="Pfam" id="PF03447">
    <property type="entry name" value="NAD_binding_3"/>
    <property type="match status" value="1"/>
</dbReference>
<keyword evidence="10 14" id="KW-0486">Methionine biosynthesis</keyword>
<dbReference type="InterPro" id="IPR036291">
    <property type="entry name" value="NAD(P)-bd_dom_sf"/>
</dbReference>
<dbReference type="FunFam" id="3.30.360.10:FF:000005">
    <property type="entry name" value="Homoserine dehydrogenase"/>
    <property type="match status" value="1"/>
</dbReference>
<evidence type="ECO:0000256" key="3">
    <source>
        <dbReference type="ARBA" id="ARBA00006753"/>
    </source>
</evidence>
<keyword evidence="6 14" id="KW-0028">Amino-acid biosynthesis</keyword>
<dbReference type="KEGG" id="jpo:G7058_02855"/>
<dbReference type="GeneID" id="94552203"/>
<evidence type="ECO:0000256" key="10">
    <source>
        <dbReference type="ARBA" id="ARBA00023167"/>
    </source>
</evidence>
<evidence type="ECO:0000256" key="11">
    <source>
        <dbReference type="ARBA" id="ARBA00048841"/>
    </source>
</evidence>
<evidence type="ECO:0000256" key="4">
    <source>
        <dbReference type="ARBA" id="ARBA00013213"/>
    </source>
</evidence>
<feature type="domain" description="Aspartate/homoserine dehydrogenase NAD-binding" evidence="17">
    <location>
        <begin position="11"/>
        <end position="130"/>
    </location>
</feature>
<dbReference type="Pfam" id="PF00742">
    <property type="entry name" value="Homoserine_dh"/>
    <property type="match status" value="1"/>
</dbReference>
<dbReference type="GO" id="GO:0050661">
    <property type="term" value="F:NADP binding"/>
    <property type="evidence" value="ECO:0007669"/>
    <property type="project" value="InterPro"/>
</dbReference>
<dbReference type="InterPro" id="IPR001342">
    <property type="entry name" value="HDH_cat"/>
</dbReference>
<evidence type="ECO:0000256" key="8">
    <source>
        <dbReference type="ARBA" id="ARBA00023002"/>
    </source>
</evidence>
<comment type="similarity">
    <text evidence="3 15">Belongs to the homoserine dehydrogenase family.</text>
</comment>
<dbReference type="InterPro" id="IPR019811">
    <property type="entry name" value="HDH_CS"/>
</dbReference>
<evidence type="ECO:0000256" key="9">
    <source>
        <dbReference type="ARBA" id="ARBA00023053"/>
    </source>
</evidence>
<evidence type="ECO:0000256" key="1">
    <source>
        <dbReference type="ARBA" id="ARBA00005056"/>
    </source>
</evidence>
<dbReference type="InterPro" id="IPR005106">
    <property type="entry name" value="Asp/hSer_DH_NAD-bd"/>
</dbReference>
<dbReference type="GO" id="GO:0004412">
    <property type="term" value="F:homoserine dehydrogenase activity"/>
    <property type="evidence" value="ECO:0007669"/>
    <property type="project" value="UniProtKB-EC"/>
</dbReference>
<dbReference type="Gene3D" id="3.30.360.10">
    <property type="entry name" value="Dihydrodipicolinate Reductase, domain 2"/>
    <property type="match status" value="1"/>
</dbReference>
<feature type="binding site" evidence="13">
    <location>
        <position position="191"/>
    </location>
    <ligand>
        <name>L-homoserine</name>
        <dbReference type="ChEBI" id="CHEBI:57476"/>
    </ligand>
</feature>
<gene>
    <name evidence="18" type="ORF">G7058_02855</name>
</gene>
<evidence type="ECO:0000256" key="5">
    <source>
        <dbReference type="ARBA" id="ARBA00013376"/>
    </source>
</evidence>
<accession>A0A6G7WFW1</accession>
<dbReference type="AlphaFoldDB" id="A0A6G7WFW1"/>
<evidence type="ECO:0000256" key="13">
    <source>
        <dbReference type="PIRSR" id="PIRSR000098-2"/>
    </source>
</evidence>
<dbReference type="UniPathway" id="UPA00050">
    <property type="reaction ID" value="UER00063"/>
</dbReference>
<dbReference type="SUPFAM" id="SSF51735">
    <property type="entry name" value="NAD(P)-binding Rossmann-fold domains"/>
    <property type="match status" value="1"/>
</dbReference>
<dbReference type="NCBIfam" id="NF004976">
    <property type="entry name" value="PRK06349.1"/>
    <property type="match status" value="1"/>
</dbReference>
<keyword evidence="9" id="KW-0915">Sodium</keyword>
<name>A0A6G7WFW1_9LACT</name>
<dbReference type="PANTHER" id="PTHR43331">
    <property type="entry name" value="HOMOSERINE DEHYDROGENASE"/>
    <property type="match status" value="1"/>
</dbReference>
<protein>
    <recommendedName>
        <fullName evidence="5 14">Homoserine dehydrogenase</fullName>
        <ecNumber evidence="4 14">1.1.1.3</ecNumber>
    </recommendedName>
</protein>
<keyword evidence="7 14" id="KW-0791">Threonine biosynthesis</keyword>
<evidence type="ECO:0000256" key="2">
    <source>
        <dbReference type="ARBA" id="ARBA00005062"/>
    </source>
</evidence>
<dbReference type="SUPFAM" id="SSF55347">
    <property type="entry name" value="Glyceraldehyde-3-phosphate dehydrogenase-like, C-terminal domain"/>
    <property type="match status" value="1"/>
</dbReference>
<keyword evidence="13 14" id="KW-0521">NADP</keyword>
<feature type="binding site" evidence="13">
    <location>
        <position position="106"/>
    </location>
    <ligand>
        <name>NADPH</name>
        <dbReference type="ChEBI" id="CHEBI:57783"/>
    </ligand>
</feature>
<keyword evidence="8 14" id="KW-0560">Oxidoreductase</keyword>
<dbReference type="EC" id="1.1.1.3" evidence="4 14"/>
<evidence type="ECO:0000256" key="14">
    <source>
        <dbReference type="RuleBase" id="RU000579"/>
    </source>
</evidence>
<evidence type="ECO:0000259" key="16">
    <source>
        <dbReference type="Pfam" id="PF00742"/>
    </source>
</evidence>
<dbReference type="PANTHER" id="PTHR43331:SF1">
    <property type="entry name" value="HOMOSERINE DEHYDROGENASE"/>
    <property type="match status" value="1"/>
</dbReference>
<evidence type="ECO:0000256" key="12">
    <source>
        <dbReference type="PIRSR" id="PIRSR000098-1"/>
    </source>
</evidence>
<dbReference type="Proteomes" id="UP000501830">
    <property type="component" value="Chromosome"/>
</dbReference>
<feature type="domain" description="Homoserine dehydrogenase catalytic" evidence="16">
    <location>
        <begin position="138"/>
        <end position="316"/>
    </location>
</feature>
<sequence>MEPTIKVALLGFGTVGSGVYQMLTENKSKITQKKQVDFEICKILVGNRTKHQAAIEKGVPITTDFSEILNDPTIQIVVEVMGSAETAREYIIHSLEAGKHVVTANKDALALYGDELTRVAKENNKNLFFEASVAGGIPIIRALTDSFIADSIQEVSGIINGTTNFIISRMSEEGESYEQALALAQEKGFAEADPTGDVEGLDAARKLIILVKLAFGYRMKLDDFPVSGITQLKQHDFDAAKHYGFTLKLIGSAKQLEEGFTARVGMYLVPLAHPLAMVKNEYNGVFVKGEAIGETMFYGPGAGSLPTANSVVADILAISDRIKWQQTESFLPLVSNDYSWHQAGTLVTDALVRVGDQEAVASLVSQKLNGEVSKYGADYMYLSNITEQQLEELEANERVEAIYRKL</sequence>
<comment type="pathway">
    <text evidence="1 14">Amino-acid biosynthesis; L-threonine biosynthesis; L-threonine from L-aspartate: step 3/5.</text>
</comment>
<dbReference type="UniPathway" id="UPA00051">
    <property type="reaction ID" value="UER00465"/>
</dbReference>
<dbReference type="Gene3D" id="3.40.50.720">
    <property type="entry name" value="NAD(P)-binding Rossmann-like Domain"/>
    <property type="match status" value="1"/>
</dbReference>
<proteinExistence type="inferred from homology"/>
<comment type="pathway">
    <text evidence="2 14">Amino-acid biosynthesis; L-methionine biosynthesis via de novo pathway; L-homoserine from L-aspartate: step 3/3.</text>
</comment>